<reference evidence="1 2" key="1">
    <citation type="submission" date="2019-07" db="EMBL/GenBank/DDBJ databases">
        <authorList>
            <person name="Kim J.K."/>
            <person name="Cheong H.-M."/>
            <person name="Choi Y."/>
            <person name="Hwang K.J."/>
            <person name="Lee S."/>
            <person name="Choi C."/>
        </authorList>
    </citation>
    <scope>NUCLEOTIDE SEQUENCE [LARGE SCALE GENOMIC DNA]</scope>
    <source>
        <strain evidence="1 2">KS 22</strain>
    </source>
</reference>
<dbReference type="InterPro" id="IPR049254">
    <property type="entry name" value="Phage_tail_terminator"/>
</dbReference>
<evidence type="ECO:0000313" key="2">
    <source>
        <dbReference type="Proteomes" id="UP000515679"/>
    </source>
</evidence>
<evidence type="ECO:0000313" key="1">
    <source>
        <dbReference type="EMBL" id="QMV43740.1"/>
    </source>
</evidence>
<accession>A0A7G5C3F6</accession>
<dbReference type="RefSeq" id="WP_182299979.1">
    <property type="nucleotide sequence ID" value="NZ_CP041969.1"/>
</dbReference>
<dbReference type="Proteomes" id="UP000515679">
    <property type="component" value="Chromosome"/>
</dbReference>
<organism evidence="1 2">
    <name type="scientific">Cohnella cholangitidis</name>
    <dbReference type="NCBI Taxonomy" id="2598458"/>
    <lineage>
        <taxon>Bacteria</taxon>
        <taxon>Bacillati</taxon>
        <taxon>Bacillota</taxon>
        <taxon>Bacilli</taxon>
        <taxon>Bacillales</taxon>
        <taxon>Paenibacillaceae</taxon>
        <taxon>Cohnella</taxon>
    </lineage>
</organism>
<protein>
    <submittedName>
        <fullName evidence="1">Uncharacterized protein</fullName>
    </submittedName>
</protein>
<dbReference type="Pfam" id="PF20765">
    <property type="entry name" value="Phage_tail_terminator_8"/>
    <property type="match status" value="1"/>
</dbReference>
<dbReference type="EMBL" id="CP041969">
    <property type="protein sequence ID" value="QMV43740.1"/>
    <property type="molecule type" value="Genomic_DNA"/>
</dbReference>
<proteinExistence type="predicted"/>
<dbReference type="KEGG" id="cchl:FPL14_23130"/>
<name>A0A7G5C3F6_9BACL</name>
<gene>
    <name evidence="1" type="ORF">FPL14_23130</name>
</gene>
<sequence length="144" mass="16505">MAGLTLKQIKKAINEAVIAKYPEIPVMSNDVKEGFPRPSFFVQMEDVTADNRLYVSERSMTVRIYFFPKDRNKPNAEMLDKIDGLQEVFDLNIKVEDRSITINETNADTADGVLHFDFSFMYLESRLKEPTEPLMAEIEYGDGV</sequence>
<dbReference type="AlphaFoldDB" id="A0A7G5C3F6"/>
<keyword evidence="2" id="KW-1185">Reference proteome</keyword>